<reference evidence="1" key="1">
    <citation type="submission" date="2021-01" db="EMBL/GenBank/DDBJ databases">
        <title>Whole genome shotgun sequence of Actinoplanes capillaceus NBRC 16408.</title>
        <authorList>
            <person name="Komaki H."/>
            <person name="Tamura T."/>
        </authorList>
    </citation>
    <scope>NUCLEOTIDE SEQUENCE [LARGE SCALE GENOMIC DNA]</scope>
    <source>
        <strain evidence="1">NBRC 16408</strain>
    </source>
</reference>
<protein>
    <submittedName>
        <fullName evidence="1">Uncharacterized protein</fullName>
    </submittedName>
</protein>
<comment type="caution">
    <text evidence="1">The sequence shown here is derived from an EMBL/GenBank/DDBJ whole genome shotgun (WGS) entry which is preliminary data.</text>
</comment>
<name>A0ABQ3WV30_9ACTN</name>
<organism evidence="1">
    <name type="scientific">Actinoplanes campanulatus</name>
    <dbReference type="NCBI Taxonomy" id="113559"/>
    <lineage>
        <taxon>Bacteria</taxon>
        <taxon>Bacillati</taxon>
        <taxon>Actinomycetota</taxon>
        <taxon>Actinomycetes</taxon>
        <taxon>Micromonosporales</taxon>
        <taxon>Micromonosporaceae</taxon>
        <taxon>Actinoplanes</taxon>
    </lineage>
</organism>
<accession>A0ABQ3WV30</accession>
<proteinExistence type="predicted"/>
<gene>
    <name evidence="1" type="ORF">Aca07nite_72700</name>
</gene>
<sequence>MSTITSPRQSADQLAEALQLVMLLRIGLREDHRVLDRTPAPAQANPFGLAYLRPGHYYRLTDGPVPAARRRPAKARQPVAIQAGDLNSAGPWDFVLDGLVEPSQLATAVSQIVDVLGPQGAWVGAVPRGEPARHRLSGSLGQHGMSVRFVAVPPTLGCRWFVATRQPASGRPLIDLGLASWMDVLAESSQQTSDETRPPTHCGMI</sequence>
<dbReference type="RefSeq" id="WP_204300072.1">
    <property type="nucleotide sequence ID" value="NZ_BAAAGQ010000017.1"/>
</dbReference>
<evidence type="ECO:0000313" key="1">
    <source>
        <dbReference type="EMBL" id="GID49995.1"/>
    </source>
</evidence>
<dbReference type="EMBL" id="BOMF01000138">
    <property type="protein sequence ID" value="GID49995.1"/>
    <property type="molecule type" value="Genomic_DNA"/>
</dbReference>